<feature type="domain" description="FecR N-terminal" evidence="3">
    <location>
        <begin position="25"/>
        <end position="67"/>
    </location>
</feature>
<dbReference type="EMBL" id="BSFI01000008">
    <property type="protein sequence ID" value="GLK68553.1"/>
    <property type="molecule type" value="Genomic_DNA"/>
</dbReference>
<evidence type="ECO:0000256" key="1">
    <source>
        <dbReference type="SAM" id="Phobius"/>
    </source>
</evidence>
<dbReference type="InterPro" id="IPR012373">
    <property type="entry name" value="Ferrdict_sens_TM"/>
</dbReference>
<dbReference type="PIRSF" id="PIRSF018266">
    <property type="entry name" value="FecR"/>
    <property type="match status" value="1"/>
</dbReference>
<evidence type="ECO:0000259" key="3">
    <source>
        <dbReference type="Pfam" id="PF16220"/>
    </source>
</evidence>
<evidence type="ECO:0000313" key="5">
    <source>
        <dbReference type="Proteomes" id="UP001143372"/>
    </source>
</evidence>
<accession>A0A9W6J2J7</accession>
<dbReference type="PANTHER" id="PTHR30273">
    <property type="entry name" value="PERIPLASMIC SIGNAL SENSOR AND SIGMA FACTOR ACTIVATOR FECR-RELATED"/>
    <property type="match status" value="1"/>
</dbReference>
<evidence type="ECO:0000259" key="2">
    <source>
        <dbReference type="Pfam" id="PF04773"/>
    </source>
</evidence>
<dbReference type="AlphaFoldDB" id="A0A9W6J2J7"/>
<dbReference type="Gene3D" id="3.55.50.30">
    <property type="match status" value="1"/>
</dbReference>
<dbReference type="Proteomes" id="UP001143372">
    <property type="component" value="Unassembled WGS sequence"/>
</dbReference>
<comment type="caution">
    <text evidence="4">The sequence shown here is derived from an EMBL/GenBank/DDBJ whole genome shotgun (WGS) entry which is preliminary data.</text>
</comment>
<keyword evidence="1" id="KW-1133">Transmembrane helix</keyword>
<dbReference type="Pfam" id="PF16220">
    <property type="entry name" value="DUF4880"/>
    <property type="match status" value="1"/>
</dbReference>
<dbReference type="PANTHER" id="PTHR30273:SF2">
    <property type="entry name" value="PROTEIN FECR"/>
    <property type="match status" value="1"/>
</dbReference>
<keyword evidence="1" id="KW-0812">Transmembrane</keyword>
<keyword evidence="5" id="KW-1185">Reference proteome</keyword>
<proteinExistence type="predicted"/>
<feature type="transmembrane region" description="Helical" evidence="1">
    <location>
        <begin position="85"/>
        <end position="105"/>
    </location>
</feature>
<evidence type="ECO:0000313" key="4">
    <source>
        <dbReference type="EMBL" id="GLK68553.1"/>
    </source>
</evidence>
<reference evidence="4" key="1">
    <citation type="journal article" date="2014" name="Int. J. Syst. Evol. Microbiol.">
        <title>Complete genome sequence of Corynebacterium casei LMG S-19264T (=DSM 44701T), isolated from a smear-ripened cheese.</title>
        <authorList>
            <consortium name="US DOE Joint Genome Institute (JGI-PGF)"/>
            <person name="Walter F."/>
            <person name="Albersmeier A."/>
            <person name="Kalinowski J."/>
            <person name="Ruckert C."/>
        </authorList>
    </citation>
    <scope>NUCLEOTIDE SEQUENCE</scope>
    <source>
        <strain evidence="4">VKM B-2347</strain>
    </source>
</reference>
<sequence>MGRTRRESVHAMTDNREDELDPLTEAALERIVHLHSGSAVAEDWEAYQDWRASSVEHRTAAERAERLWARLGPALKPPGRGGGTVAILAALTIGLAGAFGAGAFGPPRSYFADQRTSVGERRTVALADGSIVEADASTSFDVDFAPGERRLKLYAGRIHVAVTPDVARPFIVEAGDLEAQALGTAFEVDQAKDATDVVVTERRVRARDVRTGAQVELGAGEETTLRNGSLQAPRAVDVRAATAWRRGMLVFDDRRLDEVAEEISRYVGGRIIFLGDAGSLRLTGAFPSGDAATVLDAVTAALPVRVTRLPFLTVVRTASR</sequence>
<dbReference type="InterPro" id="IPR006860">
    <property type="entry name" value="FecR"/>
</dbReference>
<organism evidence="4 5">
    <name type="scientific">Hansschlegelia plantiphila</name>
    <dbReference type="NCBI Taxonomy" id="374655"/>
    <lineage>
        <taxon>Bacteria</taxon>
        <taxon>Pseudomonadati</taxon>
        <taxon>Pseudomonadota</taxon>
        <taxon>Alphaproteobacteria</taxon>
        <taxon>Hyphomicrobiales</taxon>
        <taxon>Methylopilaceae</taxon>
        <taxon>Hansschlegelia</taxon>
    </lineage>
</organism>
<protein>
    <submittedName>
        <fullName evidence="4">Sensor</fullName>
    </submittedName>
</protein>
<gene>
    <name evidence="4" type="ORF">GCM10008179_21910</name>
</gene>
<dbReference type="InterPro" id="IPR032623">
    <property type="entry name" value="FecR_N"/>
</dbReference>
<dbReference type="Pfam" id="PF04773">
    <property type="entry name" value="FecR"/>
    <property type="match status" value="1"/>
</dbReference>
<name>A0A9W6J2J7_9HYPH</name>
<keyword evidence="1" id="KW-0472">Membrane</keyword>
<reference evidence="4" key="2">
    <citation type="submission" date="2023-01" db="EMBL/GenBank/DDBJ databases">
        <authorList>
            <person name="Sun Q."/>
            <person name="Evtushenko L."/>
        </authorList>
    </citation>
    <scope>NUCLEOTIDE SEQUENCE</scope>
    <source>
        <strain evidence="4">VKM B-2347</strain>
    </source>
</reference>
<feature type="domain" description="FecR protein" evidence="2">
    <location>
        <begin position="115"/>
        <end position="204"/>
    </location>
</feature>
<dbReference type="Gene3D" id="2.60.120.1440">
    <property type="match status" value="1"/>
</dbReference>
<dbReference type="GO" id="GO:0016989">
    <property type="term" value="F:sigma factor antagonist activity"/>
    <property type="evidence" value="ECO:0007669"/>
    <property type="project" value="TreeGrafter"/>
</dbReference>